<keyword evidence="2" id="KW-1185">Reference proteome</keyword>
<organism evidence="1 2">
    <name type="scientific">Theobroma cacao</name>
    <name type="common">Cacao</name>
    <name type="synonym">Cocoa</name>
    <dbReference type="NCBI Taxonomy" id="3641"/>
    <lineage>
        <taxon>Eukaryota</taxon>
        <taxon>Viridiplantae</taxon>
        <taxon>Streptophyta</taxon>
        <taxon>Embryophyta</taxon>
        <taxon>Tracheophyta</taxon>
        <taxon>Spermatophyta</taxon>
        <taxon>Magnoliopsida</taxon>
        <taxon>eudicotyledons</taxon>
        <taxon>Gunneridae</taxon>
        <taxon>Pentapetalae</taxon>
        <taxon>rosids</taxon>
        <taxon>malvids</taxon>
        <taxon>Malvales</taxon>
        <taxon>Malvaceae</taxon>
        <taxon>Byttnerioideae</taxon>
        <taxon>Theobroma</taxon>
    </lineage>
</organism>
<gene>
    <name evidence="1" type="ORF">TCM_006334</name>
</gene>
<evidence type="ECO:0000313" key="1">
    <source>
        <dbReference type="EMBL" id="EOX97255.1"/>
    </source>
</evidence>
<dbReference type="Proteomes" id="UP000026915">
    <property type="component" value="Chromosome 2"/>
</dbReference>
<accession>A0A061DX59</accession>
<dbReference type="Gramene" id="EOX97255">
    <property type="protein sequence ID" value="EOX97255"/>
    <property type="gene ID" value="TCM_006334"/>
</dbReference>
<dbReference type="HOGENOM" id="CLU_1762065_0_0_1"/>
<reference evidence="1 2" key="1">
    <citation type="journal article" date="2013" name="Genome Biol.">
        <title>The genome sequence of the most widely cultivated cacao type and its use to identify candidate genes regulating pod color.</title>
        <authorList>
            <person name="Motamayor J.C."/>
            <person name="Mockaitis K."/>
            <person name="Schmutz J."/>
            <person name="Haiminen N."/>
            <person name="Iii D.L."/>
            <person name="Cornejo O."/>
            <person name="Findley S.D."/>
            <person name="Zheng P."/>
            <person name="Utro F."/>
            <person name="Royaert S."/>
            <person name="Saski C."/>
            <person name="Jenkins J."/>
            <person name="Podicheti R."/>
            <person name="Zhao M."/>
            <person name="Scheffler B.E."/>
            <person name="Stack J.C."/>
            <person name="Feltus F.A."/>
            <person name="Mustiga G.M."/>
            <person name="Amores F."/>
            <person name="Phillips W."/>
            <person name="Marelli J.P."/>
            <person name="May G.D."/>
            <person name="Shapiro H."/>
            <person name="Ma J."/>
            <person name="Bustamante C.D."/>
            <person name="Schnell R.J."/>
            <person name="Main D."/>
            <person name="Gilbert D."/>
            <person name="Parida L."/>
            <person name="Kuhn D.N."/>
        </authorList>
    </citation>
    <scope>NUCLEOTIDE SEQUENCE [LARGE SCALE GENOMIC DNA]</scope>
    <source>
        <strain evidence="2">cv. Matina 1-6</strain>
    </source>
</reference>
<proteinExistence type="predicted"/>
<dbReference type="EMBL" id="CM001880">
    <property type="protein sequence ID" value="EOX97255.1"/>
    <property type="molecule type" value="Genomic_DNA"/>
</dbReference>
<sequence>MLSVRFLPDEVAWRVIVATDESSTIAAPYLSTTETNRAAPNHLSVMPANLAWCTSVRGVIIVGLLINPHPHGVGSRKVSAAHCKVLAIRSTGVHEVAIANVLIGVVLCKGSYVVVPSHGANTDRCTSRVVSIEVVLRGVLGMGGEDQG</sequence>
<dbReference type="AlphaFoldDB" id="A0A061DX59"/>
<evidence type="ECO:0000313" key="2">
    <source>
        <dbReference type="Proteomes" id="UP000026915"/>
    </source>
</evidence>
<name>A0A061DX59_THECC</name>
<dbReference type="InParanoid" id="A0A061DX59"/>
<protein>
    <submittedName>
        <fullName evidence="1">Uncharacterized protein</fullName>
    </submittedName>
</protein>